<feature type="binding site" evidence="2">
    <location>
        <position position="192"/>
    </location>
    <ligand>
        <name>ATP</name>
        <dbReference type="ChEBI" id="CHEBI:30616"/>
    </ligand>
</feature>
<comment type="caution">
    <text evidence="2">Lacks conserved residue(s) required for the propagation of feature annotation.</text>
</comment>
<dbReference type="Proteomes" id="UP000298381">
    <property type="component" value="Unassembled WGS sequence"/>
</dbReference>
<name>A0A4Z0D457_9FIRM</name>
<dbReference type="EC" id="6.3.4.-" evidence="2"/>
<feature type="binding site" evidence="2">
    <location>
        <begin position="7"/>
        <end position="20"/>
    </location>
    <ligand>
        <name>ATP</name>
        <dbReference type="ChEBI" id="CHEBI:30616"/>
    </ligand>
</feature>
<keyword evidence="2" id="KW-0820">tRNA-binding</keyword>
<evidence type="ECO:0000313" key="3">
    <source>
        <dbReference type="EMBL" id="TFZ39586.1"/>
    </source>
</evidence>
<dbReference type="PANTHER" id="PTHR37825:SF1">
    <property type="entry name" value="TRNA(MET) CYTIDINE ACETATE LIGASE"/>
    <property type="match status" value="1"/>
</dbReference>
<feature type="binding site" evidence="2">
    <location>
        <position position="102"/>
    </location>
    <ligand>
        <name>ATP</name>
        <dbReference type="ChEBI" id="CHEBI:30616"/>
    </ligand>
</feature>
<reference evidence="3 4" key="1">
    <citation type="submission" date="2019-03" db="EMBL/GenBank/DDBJ databases">
        <title>Draft genome sequence data and analysis of a Fermenting Bacterium, Soehngenia longevitae strain 1933PT, isolated from petroleum reservoir in Azerbaijan.</title>
        <authorList>
            <person name="Grouzdev D.S."/>
            <person name="Bidzhieva S.K."/>
            <person name="Sokolova D.S."/>
            <person name="Tourova T.P."/>
            <person name="Poltaraus A.B."/>
            <person name="Nazina T.N."/>
        </authorList>
    </citation>
    <scope>NUCLEOTIDE SEQUENCE [LARGE SCALE GENOMIC DNA]</scope>
    <source>
        <strain evidence="3 4">1933P</strain>
    </source>
</reference>
<keyword evidence="2" id="KW-0547">Nucleotide-binding</keyword>
<feature type="binding site" evidence="2">
    <location>
        <position position="167"/>
    </location>
    <ligand>
        <name>ATP</name>
        <dbReference type="ChEBI" id="CHEBI:30616"/>
    </ligand>
</feature>
<accession>A0A4Z0D457</accession>
<gene>
    <name evidence="2" type="primary">tmcAL</name>
    <name evidence="3" type="ORF">E4100_08155</name>
</gene>
<dbReference type="GO" id="GO:0005524">
    <property type="term" value="F:ATP binding"/>
    <property type="evidence" value="ECO:0007669"/>
    <property type="project" value="UniProtKB-KW"/>
</dbReference>
<comment type="function">
    <text evidence="2">Catalyzes the formation of N(4)-acetylcytidine (ac(4)C) at the wobble position of elongator tRNA(Met), using acetate and ATP as substrates. First activates an acetate ion to form acetyladenylate (Ac-AMP) and then transfers the acetyl group to tRNA to form ac(4)C34.</text>
</comment>
<dbReference type="GO" id="GO:0000049">
    <property type="term" value="F:tRNA binding"/>
    <property type="evidence" value="ECO:0007669"/>
    <property type="project" value="UniProtKB-KW"/>
</dbReference>
<dbReference type="Gene3D" id="3.40.50.620">
    <property type="entry name" value="HUPs"/>
    <property type="match status" value="1"/>
</dbReference>
<dbReference type="InterPro" id="IPR014729">
    <property type="entry name" value="Rossmann-like_a/b/a_fold"/>
</dbReference>
<dbReference type="HAMAP" id="MF_01539">
    <property type="entry name" value="TmcAL"/>
    <property type="match status" value="1"/>
</dbReference>
<sequence>MRTVALITEYNPFHFGHLFHLNQAKELTNASHSICIMSSSFVQRGEPAIVDKWSRAKMAIDNGVDLVIELPYLSSVQTAELFAYGSVRILEKLNIVDYIAFGSELGELDILIEIANVLVEEPYYYKKELKSNLASGISYPVSRNNAIKQYFLDVYNVKISDILKNPNNILAVEYLKALRKLESDIKPITIKRKGHGYNDNNISNGYASASAIRKNIFGKGLYKSYNLVPENTFVVLEQFFKEYKTFNKLDNYYTTLNYLLLNTDRENLKNQFGIKDGLENRIIEKAFKSTNYEEFIGMVASKTHTRSRIRRTLLQLILNTKKEDTDNYFSSTPKYIRILGANQKGFELLNKISKVSDLIVLNKFADYKKIDSLKNDIAIKKEILATNIYYYGLCPAQPILNKDIQTTPYITK</sequence>
<evidence type="ECO:0000256" key="2">
    <source>
        <dbReference type="HAMAP-Rule" id="MF_01539"/>
    </source>
</evidence>
<dbReference type="GO" id="GO:0016740">
    <property type="term" value="F:transferase activity"/>
    <property type="evidence" value="ECO:0007669"/>
    <property type="project" value="UniProtKB-KW"/>
</dbReference>
<proteinExistence type="inferred from homology"/>
<keyword evidence="2" id="KW-0963">Cytoplasm</keyword>
<keyword evidence="4" id="KW-1185">Reference proteome</keyword>
<dbReference type="GO" id="GO:0005737">
    <property type="term" value="C:cytoplasm"/>
    <property type="evidence" value="ECO:0007669"/>
    <property type="project" value="UniProtKB-SubCell"/>
</dbReference>
<comment type="similarity">
    <text evidence="2">Belongs to the TmcAL family.</text>
</comment>
<comment type="subcellular location">
    <subcellularLocation>
        <location evidence="2">Cytoplasm</location>
    </subcellularLocation>
</comment>
<dbReference type="EMBL" id="SRIB01000011">
    <property type="protein sequence ID" value="TFZ39586.1"/>
    <property type="molecule type" value="Genomic_DNA"/>
</dbReference>
<keyword evidence="3" id="KW-0808">Transferase</keyword>
<dbReference type="AlphaFoldDB" id="A0A4Z0D457"/>
<evidence type="ECO:0000313" key="4">
    <source>
        <dbReference type="Proteomes" id="UP000298381"/>
    </source>
</evidence>
<dbReference type="Pfam" id="PF05636">
    <property type="entry name" value="HIGH_NTase1"/>
    <property type="match status" value="1"/>
</dbReference>
<keyword evidence="2" id="KW-0067">ATP-binding</keyword>
<dbReference type="GO" id="GO:0006400">
    <property type="term" value="P:tRNA modification"/>
    <property type="evidence" value="ECO:0007669"/>
    <property type="project" value="UniProtKB-UniRule"/>
</dbReference>
<comment type="caution">
    <text evidence="3">The sequence shown here is derived from an EMBL/GenBank/DDBJ whole genome shotgun (WGS) entry which is preliminary data.</text>
</comment>
<dbReference type="SUPFAM" id="SSF52374">
    <property type="entry name" value="Nucleotidylyl transferase"/>
    <property type="match status" value="1"/>
</dbReference>
<dbReference type="GO" id="GO:0016879">
    <property type="term" value="F:ligase activity, forming carbon-nitrogen bonds"/>
    <property type="evidence" value="ECO:0007669"/>
    <property type="project" value="UniProtKB-UniRule"/>
</dbReference>
<dbReference type="NCBIfam" id="NF010191">
    <property type="entry name" value="PRK13670.1"/>
    <property type="match status" value="1"/>
</dbReference>
<protein>
    <recommendedName>
        <fullName evidence="2">tRNA(Met) cytidine acetate ligase</fullName>
        <ecNumber evidence="2">6.3.4.-</ecNumber>
    </recommendedName>
</protein>
<dbReference type="InterPro" id="IPR008513">
    <property type="entry name" value="tRNA(Met)_cyd_acetate_ligase"/>
</dbReference>
<keyword evidence="1 2" id="KW-0819">tRNA processing</keyword>
<keyword evidence="2" id="KW-0436">Ligase</keyword>
<dbReference type="RefSeq" id="WP_135271550.1">
    <property type="nucleotide sequence ID" value="NZ_SRIB01000011.1"/>
</dbReference>
<dbReference type="PANTHER" id="PTHR37825">
    <property type="entry name" value="TRNA(MET) CYTIDINE ACETATE LIGASE"/>
    <property type="match status" value="1"/>
</dbReference>
<organism evidence="3 4">
    <name type="scientific">Soehngenia longivitae</name>
    <dbReference type="NCBI Taxonomy" id="2562294"/>
    <lineage>
        <taxon>Bacteria</taxon>
        <taxon>Bacillati</taxon>
        <taxon>Bacillota</taxon>
        <taxon>Tissierellia</taxon>
        <taxon>Tissierellales</taxon>
        <taxon>Tissierellaceae</taxon>
        <taxon>Soehngenia</taxon>
    </lineage>
</organism>
<evidence type="ECO:0000256" key="1">
    <source>
        <dbReference type="ARBA" id="ARBA00022694"/>
    </source>
</evidence>
<dbReference type="OrthoDB" id="9769796at2"/>
<comment type="catalytic activity">
    <reaction evidence="2">
        <text>cytidine(34) in elongator tRNA(Met) + acetate + ATP = N(4)-acetylcytidine(34) in elongator tRNA(Met) + AMP + diphosphate</text>
        <dbReference type="Rhea" id="RHEA:58144"/>
        <dbReference type="Rhea" id="RHEA-COMP:10693"/>
        <dbReference type="Rhea" id="RHEA-COMP:10694"/>
        <dbReference type="ChEBI" id="CHEBI:30089"/>
        <dbReference type="ChEBI" id="CHEBI:30616"/>
        <dbReference type="ChEBI" id="CHEBI:33019"/>
        <dbReference type="ChEBI" id="CHEBI:74900"/>
        <dbReference type="ChEBI" id="CHEBI:82748"/>
        <dbReference type="ChEBI" id="CHEBI:456215"/>
    </reaction>
</comment>
<keyword evidence="2" id="KW-0694">RNA-binding</keyword>